<dbReference type="Proteomes" id="UP000266273">
    <property type="component" value="Unassembled WGS sequence"/>
</dbReference>
<evidence type="ECO:0000313" key="1">
    <source>
        <dbReference type="EMBL" id="RIA56049.1"/>
    </source>
</evidence>
<gene>
    <name evidence="1" type="ORF">BXY53_1143</name>
</gene>
<keyword evidence="2" id="KW-1185">Reference proteome</keyword>
<accession>A0A397Q6F7</accession>
<evidence type="ECO:0000313" key="2">
    <source>
        <dbReference type="Proteomes" id="UP000266273"/>
    </source>
</evidence>
<protein>
    <submittedName>
        <fullName evidence="1">Uncharacterized protein</fullName>
    </submittedName>
</protein>
<dbReference type="AlphaFoldDB" id="A0A397Q6F7"/>
<proteinExistence type="predicted"/>
<sequence>MDAVRRRHFGDAPTVPRGLGFIALAAAKAAEGDVNLPNLADLGLVNLTAEREFTYHLDFAGIFIDDLTVRYMLTIDGPDTVVAEDIRIIEEHYEPQAGRLHIERVEHPLATLAARFPDLARDIERAAQADADDIPYIDLMDMVR</sequence>
<name>A0A397Q6F7_9HYPH</name>
<organism evidence="1 2">
    <name type="scientific">Dichotomicrobium thermohalophilum</name>
    <dbReference type="NCBI Taxonomy" id="933063"/>
    <lineage>
        <taxon>Bacteria</taxon>
        <taxon>Pseudomonadati</taxon>
        <taxon>Pseudomonadota</taxon>
        <taxon>Alphaproteobacteria</taxon>
        <taxon>Hyphomicrobiales</taxon>
        <taxon>Hyphomicrobiaceae</taxon>
        <taxon>Dichotomicrobium</taxon>
    </lineage>
</organism>
<dbReference type="EMBL" id="QXDF01000001">
    <property type="protein sequence ID" value="RIA56049.1"/>
    <property type="molecule type" value="Genomic_DNA"/>
</dbReference>
<comment type="caution">
    <text evidence="1">The sequence shown here is derived from an EMBL/GenBank/DDBJ whole genome shotgun (WGS) entry which is preliminary data.</text>
</comment>
<dbReference type="RefSeq" id="WP_119060882.1">
    <property type="nucleotide sequence ID" value="NZ_QXDF01000001.1"/>
</dbReference>
<reference evidence="1 2" key="1">
    <citation type="submission" date="2018-08" db="EMBL/GenBank/DDBJ databases">
        <title>Genomic Encyclopedia of Archaeal and Bacterial Type Strains, Phase II (KMG-II): from individual species to whole genera.</title>
        <authorList>
            <person name="Goeker M."/>
        </authorList>
    </citation>
    <scope>NUCLEOTIDE SEQUENCE [LARGE SCALE GENOMIC DNA]</scope>
    <source>
        <strain evidence="1 2">DSM 5002</strain>
    </source>
</reference>